<comment type="caution">
    <text evidence="5">The sequence shown here is derived from an EMBL/GenBank/DDBJ whole genome shotgun (WGS) entry which is preliminary data.</text>
</comment>
<dbReference type="GO" id="GO:0016491">
    <property type="term" value="F:oxidoreductase activity"/>
    <property type="evidence" value="ECO:0007669"/>
    <property type="project" value="UniProtKB-KW"/>
</dbReference>
<proteinExistence type="predicted"/>
<dbReference type="GO" id="GO:0046872">
    <property type="term" value="F:metal ion binding"/>
    <property type="evidence" value="ECO:0007669"/>
    <property type="project" value="UniProtKB-KW"/>
</dbReference>
<evidence type="ECO:0000256" key="3">
    <source>
        <dbReference type="ARBA" id="ARBA00023004"/>
    </source>
</evidence>
<feature type="domain" description="Non-haem dioxygenase N-terminal" evidence="4">
    <location>
        <begin position="3"/>
        <end position="118"/>
    </location>
</feature>
<keyword evidence="3" id="KW-0408">Iron</keyword>
<dbReference type="Proteomes" id="UP000663874">
    <property type="component" value="Unassembled WGS sequence"/>
</dbReference>
<evidence type="ECO:0000256" key="2">
    <source>
        <dbReference type="ARBA" id="ARBA00023002"/>
    </source>
</evidence>
<dbReference type="InterPro" id="IPR027443">
    <property type="entry name" value="IPNS-like_sf"/>
</dbReference>
<protein>
    <recommendedName>
        <fullName evidence="4">Non-haem dioxygenase N-terminal domain-containing protein</fullName>
    </recommendedName>
</protein>
<accession>A0A820DSF4</accession>
<dbReference type="Gene3D" id="2.60.120.330">
    <property type="entry name" value="B-lactam Antibiotic, Isopenicillin N Synthase, Chain"/>
    <property type="match status" value="1"/>
</dbReference>
<evidence type="ECO:0000256" key="1">
    <source>
        <dbReference type="ARBA" id="ARBA00022723"/>
    </source>
</evidence>
<dbReference type="EMBL" id="CAJOBE010020477">
    <property type="protein sequence ID" value="CAF4236797.1"/>
    <property type="molecule type" value="Genomic_DNA"/>
</dbReference>
<feature type="non-terminal residue" evidence="5">
    <location>
        <position position="135"/>
    </location>
</feature>
<reference evidence="5" key="1">
    <citation type="submission" date="2021-02" db="EMBL/GenBank/DDBJ databases">
        <authorList>
            <person name="Nowell W R."/>
        </authorList>
    </citation>
    <scope>NUCLEOTIDE SEQUENCE</scope>
</reference>
<evidence type="ECO:0000313" key="6">
    <source>
        <dbReference type="Proteomes" id="UP000663874"/>
    </source>
</evidence>
<dbReference type="SUPFAM" id="SSF51197">
    <property type="entry name" value="Clavaminate synthase-like"/>
    <property type="match status" value="1"/>
</dbReference>
<dbReference type="PANTHER" id="PTHR10209:SF867">
    <property type="entry name" value="2-OXOGLUTARATE (2OG) AND FE(II)-DEPENDENT OXYGENASE SUPERFAMILY PROTEIN"/>
    <property type="match status" value="1"/>
</dbReference>
<evidence type="ECO:0000313" key="5">
    <source>
        <dbReference type="EMBL" id="CAF4236797.1"/>
    </source>
</evidence>
<dbReference type="PANTHER" id="PTHR10209">
    <property type="entry name" value="OXIDOREDUCTASE, 2OG-FE II OXYGENASE FAMILY PROTEIN"/>
    <property type="match status" value="1"/>
</dbReference>
<gene>
    <name evidence="5" type="ORF">FNK824_LOCUS37973</name>
</gene>
<sequence length="135" mass="15789">MTIPIIDLSPLWDSTSTDLSKVAQEFTCAFQDMGFAYIINHRVPQSIINEIFIQHRRFHALPLEEKNKIRLNQWHRGYLPLASYQLKSESKSKGILVEDTKKIVKAPNQSESFIINHEHFEGPSDLKEEDLYNRY</sequence>
<keyword evidence="2" id="KW-0560">Oxidoreductase</keyword>
<dbReference type="AlphaFoldDB" id="A0A820DSF4"/>
<dbReference type="Pfam" id="PF14226">
    <property type="entry name" value="DIOX_N"/>
    <property type="match status" value="1"/>
</dbReference>
<keyword evidence="1" id="KW-0479">Metal-binding</keyword>
<dbReference type="InterPro" id="IPR026992">
    <property type="entry name" value="DIOX_N"/>
</dbReference>
<organism evidence="5 6">
    <name type="scientific">Rotaria sordida</name>
    <dbReference type="NCBI Taxonomy" id="392033"/>
    <lineage>
        <taxon>Eukaryota</taxon>
        <taxon>Metazoa</taxon>
        <taxon>Spiralia</taxon>
        <taxon>Gnathifera</taxon>
        <taxon>Rotifera</taxon>
        <taxon>Eurotatoria</taxon>
        <taxon>Bdelloidea</taxon>
        <taxon>Philodinida</taxon>
        <taxon>Philodinidae</taxon>
        <taxon>Rotaria</taxon>
    </lineage>
</organism>
<name>A0A820DSF4_9BILA</name>
<evidence type="ECO:0000259" key="4">
    <source>
        <dbReference type="Pfam" id="PF14226"/>
    </source>
</evidence>